<evidence type="ECO:0000313" key="2">
    <source>
        <dbReference type="Proteomes" id="UP000027002"/>
    </source>
</evidence>
<dbReference type="GeneID" id="66061530"/>
<dbReference type="RefSeq" id="XP_042994184.1">
    <property type="nucleotide sequence ID" value="XM_043138250.1"/>
</dbReference>
<name>A0A8E5HJC0_USTVR</name>
<organism evidence="1 2">
    <name type="scientific">Ustilaginoidea virens</name>
    <name type="common">Rice false smut fungus</name>
    <name type="synonym">Villosiclava virens</name>
    <dbReference type="NCBI Taxonomy" id="1159556"/>
    <lineage>
        <taxon>Eukaryota</taxon>
        <taxon>Fungi</taxon>
        <taxon>Dikarya</taxon>
        <taxon>Ascomycota</taxon>
        <taxon>Pezizomycotina</taxon>
        <taxon>Sordariomycetes</taxon>
        <taxon>Hypocreomycetidae</taxon>
        <taxon>Hypocreales</taxon>
        <taxon>Clavicipitaceae</taxon>
        <taxon>Ustilaginoidea</taxon>
    </lineage>
</organism>
<dbReference type="AlphaFoldDB" id="A0A8E5HJC0"/>
<sequence>MEPINASSRDGFCSCRQAFFASAQNTNLSRSSLVSRLSSLVTHRRNLQANDFGLPYEYKTLQRVPDDTLRAAPPVIMIVAIRHQNFNLLRLQSSPFSQPCAGLESYTGT</sequence>
<proteinExistence type="predicted"/>
<evidence type="ECO:0000313" key="1">
    <source>
        <dbReference type="EMBL" id="QUC16511.1"/>
    </source>
</evidence>
<dbReference type="EMBL" id="CP072753">
    <property type="protein sequence ID" value="QUC16511.1"/>
    <property type="molecule type" value="Genomic_DNA"/>
</dbReference>
<keyword evidence="2" id="KW-1185">Reference proteome</keyword>
<reference evidence="1" key="1">
    <citation type="submission" date="2020-03" db="EMBL/GenBank/DDBJ databases">
        <title>A mixture of massive structural variations and highly conserved coding sequences in Ustilaginoidea virens genome.</title>
        <authorList>
            <person name="Zhang K."/>
            <person name="Zhao Z."/>
            <person name="Zhang Z."/>
            <person name="Li Y."/>
            <person name="Hsiang T."/>
            <person name="Sun W."/>
        </authorList>
    </citation>
    <scope>NUCLEOTIDE SEQUENCE</scope>
    <source>
        <strain evidence="1">UV-8b</strain>
    </source>
</reference>
<protein>
    <submittedName>
        <fullName evidence="1">Uncharacterized protein</fullName>
    </submittedName>
</protein>
<dbReference type="KEGG" id="uvi:66061530"/>
<dbReference type="Proteomes" id="UP000027002">
    <property type="component" value="Chromosome 1"/>
</dbReference>
<accession>A0A8E5HJC0</accession>
<gene>
    <name evidence="1" type="ORF">UV8b_00752</name>
</gene>